<dbReference type="EC" id="2.7.11.1" evidence="2"/>
<accession>A0A150HJJ8</accession>
<evidence type="ECO:0000313" key="3">
    <source>
        <dbReference type="Proteomes" id="UP000075680"/>
    </source>
</evidence>
<name>A0A150HJJ8_9GAMM</name>
<dbReference type="GO" id="GO:0005524">
    <property type="term" value="F:ATP binding"/>
    <property type="evidence" value="ECO:0007669"/>
    <property type="project" value="InterPro"/>
</dbReference>
<organism evidence="2 3">
    <name type="scientific">Acinetobacter venetianus</name>
    <dbReference type="NCBI Taxonomy" id="52133"/>
    <lineage>
        <taxon>Bacteria</taxon>
        <taxon>Pseudomonadati</taxon>
        <taxon>Pseudomonadota</taxon>
        <taxon>Gammaproteobacteria</taxon>
        <taxon>Moraxellales</taxon>
        <taxon>Moraxellaceae</taxon>
        <taxon>Acinetobacter</taxon>
    </lineage>
</organism>
<sequence length="272" mass="32009">MSIITSIFNHNFQPTELTLKTKNKSYEFGRRLYTFKNAEQRYWLKYHLADTHSVLEQSFQNELSFYKQFENREISFLLPHHIIHFQEHIIFQDLIEKGEGLLLPDSEDFFADLSAYQEIDEIQQKILSALSALQSFHKLGWGHGDLKTEHFRCFENTCRLIDLEQSFVQESNYQTSLNATPHYMAPELFHGISKTVQSDLYAFGIILYEWLTQSRLTAKTYQDWAVLHCQQLQIQLPDRFKQFLPLLNGLLQKHVTLRVPSADDAIDVLQMT</sequence>
<dbReference type="RefSeq" id="WP_061519751.1">
    <property type="nucleotide sequence ID" value="NZ_JRUE01000251.1"/>
</dbReference>
<evidence type="ECO:0000259" key="1">
    <source>
        <dbReference type="PROSITE" id="PS50011"/>
    </source>
</evidence>
<dbReference type="EMBL" id="JRUE01000251">
    <property type="protein sequence ID" value="KXZ63170.1"/>
    <property type="molecule type" value="Genomic_DNA"/>
</dbReference>
<dbReference type="InterPro" id="IPR000719">
    <property type="entry name" value="Prot_kinase_dom"/>
</dbReference>
<dbReference type="Pfam" id="PF00069">
    <property type="entry name" value="Pkinase"/>
    <property type="match status" value="1"/>
</dbReference>
<dbReference type="SMART" id="SM00220">
    <property type="entry name" value="S_TKc"/>
    <property type="match status" value="1"/>
</dbReference>
<dbReference type="PATRIC" id="fig|52133.18.peg.3394"/>
<proteinExistence type="predicted"/>
<keyword evidence="2" id="KW-0808">Transferase</keyword>
<keyword evidence="2" id="KW-0418">Kinase</keyword>
<dbReference type="PROSITE" id="PS50011">
    <property type="entry name" value="PROTEIN_KINASE_DOM"/>
    <property type="match status" value="1"/>
</dbReference>
<dbReference type="Gene3D" id="1.10.510.10">
    <property type="entry name" value="Transferase(Phosphotransferase) domain 1"/>
    <property type="match status" value="1"/>
</dbReference>
<protein>
    <submittedName>
        <fullName evidence="2">Serine/threonine-protein kinase StkP</fullName>
        <ecNumber evidence="2">2.7.11.1</ecNumber>
    </submittedName>
</protein>
<feature type="domain" description="Protein kinase" evidence="1">
    <location>
        <begin position="1"/>
        <end position="272"/>
    </location>
</feature>
<dbReference type="Proteomes" id="UP000075680">
    <property type="component" value="Unassembled WGS sequence"/>
</dbReference>
<dbReference type="PANTHER" id="PTHR44167:SF24">
    <property type="entry name" value="SERINE_THREONINE-PROTEIN KINASE CHK2"/>
    <property type="match status" value="1"/>
</dbReference>
<reference evidence="2 3" key="1">
    <citation type="journal article" date="2016" name="Sci. Rep.">
        <title>Genomic and phenotypic characterization of the species Acinetobacter venetianus.</title>
        <authorList>
            <person name="Fondi M."/>
            <person name="Maida I."/>
            <person name="Perrin E."/>
            <person name="Orlandini V."/>
            <person name="La Torre L."/>
            <person name="Bosi E."/>
            <person name="Negroni A."/>
            <person name="Zanaroli G."/>
            <person name="Fava F."/>
            <person name="Decorosi F."/>
            <person name="Giovannetti L."/>
            <person name="Viti C."/>
            <person name="Vaneechoutte M."/>
            <person name="Dijkshoorn L."/>
            <person name="Fani R."/>
        </authorList>
    </citation>
    <scope>NUCLEOTIDE SEQUENCE [LARGE SCALE GENOMIC DNA]</scope>
    <source>
        <strain evidence="2 3">LUH5627</strain>
    </source>
</reference>
<dbReference type="PANTHER" id="PTHR44167">
    <property type="entry name" value="OVARIAN-SPECIFIC SERINE/THREONINE-PROTEIN KINASE LOK-RELATED"/>
    <property type="match status" value="1"/>
</dbReference>
<gene>
    <name evidence="2" type="primary">stkP</name>
    <name evidence="2" type="ORF">AVENLUH5627_03305</name>
</gene>
<dbReference type="SUPFAM" id="SSF56112">
    <property type="entry name" value="Protein kinase-like (PK-like)"/>
    <property type="match status" value="1"/>
</dbReference>
<dbReference type="GO" id="GO:0005737">
    <property type="term" value="C:cytoplasm"/>
    <property type="evidence" value="ECO:0007669"/>
    <property type="project" value="TreeGrafter"/>
</dbReference>
<comment type="caution">
    <text evidence="2">The sequence shown here is derived from an EMBL/GenBank/DDBJ whole genome shotgun (WGS) entry which is preliminary data.</text>
</comment>
<dbReference type="InterPro" id="IPR011009">
    <property type="entry name" value="Kinase-like_dom_sf"/>
</dbReference>
<evidence type="ECO:0000313" key="2">
    <source>
        <dbReference type="EMBL" id="KXZ63170.1"/>
    </source>
</evidence>
<dbReference type="GO" id="GO:0004674">
    <property type="term" value="F:protein serine/threonine kinase activity"/>
    <property type="evidence" value="ECO:0007669"/>
    <property type="project" value="UniProtKB-EC"/>
</dbReference>
<dbReference type="AlphaFoldDB" id="A0A150HJJ8"/>